<dbReference type="GO" id="GO:0071555">
    <property type="term" value="P:cell wall organization"/>
    <property type="evidence" value="ECO:0007669"/>
    <property type="project" value="UniProtKB-KW"/>
</dbReference>
<dbReference type="STRING" id="487685.SAMN04488696_1643"/>
<dbReference type="PANTHER" id="PTHR36174">
    <property type="entry name" value="LIPID II:GLYCINE GLYCYLTRANSFERASE"/>
    <property type="match status" value="1"/>
</dbReference>
<dbReference type="Proteomes" id="UP000198535">
    <property type="component" value="Unassembled WGS sequence"/>
</dbReference>
<evidence type="ECO:0000256" key="5">
    <source>
        <dbReference type="ARBA" id="ARBA00023315"/>
    </source>
</evidence>
<gene>
    <name evidence="7" type="ORF">SAMN04488696_1643</name>
</gene>
<protein>
    <submittedName>
        <fullName evidence="7">FemAB family protein</fullName>
    </submittedName>
</protein>
<keyword evidence="5" id="KW-0012">Acyltransferase</keyword>
<dbReference type="GO" id="GO:0008360">
    <property type="term" value="P:regulation of cell shape"/>
    <property type="evidence" value="ECO:0007669"/>
    <property type="project" value="UniProtKB-KW"/>
</dbReference>
<dbReference type="GO" id="GO:0016755">
    <property type="term" value="F:aminoacyltransferase activity"/>
    <property type="evidence" value="ECO:0007669"/>
    <property type="project" value="InterPro"/>
</dbReference>
<dbReference type="AlphaFoldDB" id="A0A1I4RXR2"/>
<evidence type="ECO:0000256" key="3">
    <source>
        <dbReference type="ARBA" id="ARBA00022960"/>
    </source>
</evidence>
<dbReference type="GO" id="GO:0044038">
    <property type="term" value="P:cell wall macromolecule biosynthetic process"/>
    <property type="evidence" value="ECO:0007669"/>
    <property type="project" value="InterPro"/>
</dbReference>
<evidence type="ECO:0000256" key="4">
    <source>
        <dbReference type="ARBA" id="ARBA00022984"/>
    </source>
</evidence>
<name>A0A1I4RXR2_9EURY</name>
<evidence type="ECO:0000256" key="2">
    <source>
        <dbReference type="ARBA" id="ARBA00022679"/>
    </source>
</evidence>
<evidence type="ECO:0000313" key="7">
    <source>
        <dbReference type="EMBL" id="SFM56961.1"/>
    </source>
</evidence>
<keyword evidence="2" id="KW-0808">Transferase</keyword>
<dbReference type="Pfam" id="PF02388">
    <property type="entry name" value="FemAB"/>
    <property type="match status" value="1"/>
</dbReference>
<dbReference type="Gene3D" id="3.40.630.30">
    <property type="match status" value="1"/>
</dbReference>
<keyword evidence="6" id="KW-0961">Cell wall biogenesis/degradation</keyword>
<keyword evidence="3" id="KW-0133">Cell shape</keyword>
<organism evidence="7 8">
    <name type="scientific">Methanolobus profundi</name>
    <dbReference type="NCBI Taxonomy" id="487685"/>
    <lineage>
        <taxon>Archaea</taxon>
        <taxon>Methanobacteriati</taxon>
        <taxon>Methanobacteriota</taxon>
        <taxon>Stenosarchaea group</taxon>
        <taxon>Methanomicrobia</taxon>
        <taxon>Methanosarcinales</taxon>
        <taxon>Methanosarcinaceae</taxon>
        <taxon>Methanolobus</taxon>
    </lineage>
</organism>
<evidence type="ECO:0000256" key="1">
    <source>
        <dbReference type="ARBA" id="ARBA00009943"/>
    </source>
</evidence>
<comment type="similarity">
    <text evidence="1">Belongs to the FemABX family.</text>
</comment>
<dbReference type="PANTHER" id="PTHR36174:SF1">
    <property type="entry name" value="LIPID II:GLYCINE GLYCYLTRANSFERASE"/>
    <property type="match status" value="1"/>
</dbReference>
<dbReference type="OrthoDB" id="140543at2157"/>
<evidence type="ECO:0000256" key="6">
    <source>
        <dbReference type="ARBA" id="ARBA00023316"/>
    </source>
</evidence>
<dbReference type="InterPro" id="IPR016181">
    <property type="entry name" value="Acyl_CoA_acyltransferase"/>
</dbReference>
<evidence type="ECO:0000313" key="8">
    <source>
        <dbReference type="Proteomes" id="UP000198535"/>
    </source>
</evidence>
<dbReference type="SUPFAM" id="SSF55729">
    <property type="entry name" value="Acyl-CoA N-acyltransferases (Nat)"/>
    <property type="match status" value="2"/>
</dbReference>
<reference evidence="8" key="1">
    <citation type="submission" date="2016-10" db="EMBL/GenBank/DDBJ databases">
        <authorList>
            <person name="Varghese N."/>
            <person name="Submissions S."/>
        </authorList>
    </citation>
    <scope>NUCLEOTIDE SEQUENCE [LARGE SCALE GENOMIC DNA]</scope>
    <source>
        <strain evidence="8">Mob M</strain>
    </source>
</reference>
<keyword evidence="4" id="KW-0573">Peptidoglycan synthesis</keyword>
<accession>A0A1I4RXR2</accession>
<sequence length="341" mass="39561">MLMITDIFDDTEWDKFVLDHPYGNIFQTSHMAKVYSKATKYETVRLIAKDEGSGKILALVQGSVISEMKGILSSFSSRSVIQGAPLFVDSDQGKKAVQELMVHYNDLMKDKVVYTQIRNMGDTSNCCKMLDAMGYEYEEHLDFLINLDRKEEEIWSDIQKSRRKGINRAERDGIIVRNVEEREELKLCYDLVLDTYKRFKIPIADISLFEAVYDALSETGYADFLIAYKNEEVVGTRITLNYKDMVYDWYAGSRQGVDYVDEALVWHILKMNAGKYKIFDFGGAGHPDKPYGVREFKRRFGGEMVNYGRYEKVHSVTKKTVAFKLFKTYQIIRPLLHRFLC</sequence>
<dbReference type="RefSeq" id="WP_091935905.1">
    <property type="nucleotide sequence ID" value="NZ_FOUJ01000003.1"/>
</dbReference>
<dbReference type="InterPro" id="IPR050644">
    <property type="entry name" value="PG_Glycine_Bridge_Synth"/>
</dbReference>
<proteinExistence type="inferred from homology"/>
<dbReference type="InterPro" id="IPR003447">
    <property type="entry name" value="FEMABX"/>
</dbReference>
<dbReference type="PROSITE" id="PS51191">
    <property type="entry name" value="FEMABX"/>
    <property type="match status" value="1"/>
</dbReference>
<keyword evidence="8" id="KW-1185">Reference proteome</keyword>
<dbReference type="EMBL" id="FOUJ01000003">
    <property type="protein sequence ID" value="SFM56961.1"/>
    <property type="molecule type" value="Genomic_DNA"/>
</dbReference>